<organism evidence="8 9">
    <name type="scientific">Exidia glandulosa HHB12029</name>
    <dbReference type="NCBI Taxonomy" id="1314781"/>
    <lineage>
        <taxon>Eukaryota</taxon>
        <taxon>Fungi</taxon>
        <taxon>Dikarya</taxon>
        <taxon>Basidiomycota</taxon>
        <taxon>Agaricomycotina</taxon>
        <taxon>Agaricomycetes</taxon>
        <taxon>Auriculariales</taxon>
        <taxon>Exidiaceae</taxon>
        <taxon>Exidia</taxon>
    </lineage>
</organism>
<feature type="transmembrane region" description="Helical" evidence="5">
    <location>
        <begin position="103"/>
        <end position="127"/>
    </location>
</feature>
<proteinExistence type="predicted"/>
<dbReference type="EMBL" id="KV427453">
    <property type="protein sequence ID" value="KZV77857.1"/>
    <property type="molecule type" value="Genomic_DNA"/>
</dbReference>
<name>A0A166MBP1_EXIGL</name>
<gene>
    <name evidence="8" type="ORF">EXIGLDRAFT_690471</name>
</gene>
<evidence type="ECO:0000256" key="2">
    <source>
        <dbReference type="ARBA" id="ARBA00022692"/>
    </source>
</evidence>
<feature type="transmembrane region" description="Helical" evidence="5">
    <location>
        <begin position="133"/>
        <end position="155"/>
    </location>
</feature>
<evidence type="ECO:0000256" key="5">
    <source>
        <dbReference type="SAM" id="Phobius"/>
    </source>
</evidence>
<keyword evidence="4 5" id="KW-0472">Membrane</keyword>
<dbReference type="InParanoid" id="A0A166MBP1"/>
<dbReference type="GO" id="GO:0016020">
    <property type="term" value="C:membrane"/>
    <property type="evidence" value="ECO:0007669"/>
    <property type="project" value="UniProtKB-SubCell"/>
</dbReference>
<dbReference type="GO" id="GO:0140359">
    <property type="term" value="F:ABC-type transporter activity"/>
    <property type="evidence" value="ECO:0007669"/>
    <property type="project" value="InterPro"/>
</dbReference>
<evidence type="ECO:0000256" key="4">
    <source>
        <dbReference type="ARBA" id="ARBA00023136"/>
    </source>
</evidence>
<dbReference type="AlphaFoldDB" id="A0A166MBP1"/>
<reference evidence="8 9" key="1">
    <citation type="journal article" date="2016" name="Mol. Biol. Evol.">
        <title>Comparative Genomics of Early-Diverging Mushroom-Forming Fungi Provides Insights into the Origins of Lignocellulose Decay Capabilities.</title>
        <authorList>
            <person name="Nagy L.G."/>
            <person name="Riley R."/>
            <person name="Tritt A."/>
            <person name="Adam C."/>
            <person name="Daum C."/>
            <person name="Floudas D."/>
            <person name="Sun H."/>
            <person name="Yadav J.S."/>
            <person name="Pangilinan J."/>
            <person name="Larsson K.H."/>
            <person name="Matsuura K."/>
            <person name="Barry K."/>
            <person name="Labutti K."/>
            <person name="Kuo R."/>
            <person name="Ohm R.A."/>
            <person name="Bhattacharya S.S."/>
            <person name="Shirouzu T."/>
            <person name="Yoshinaga Y."/>
            <person name="Martin F.M."/>
            <person name="Grigoriev I.V."/>
            <person name="Hibbett D.S."/>
        </authorList>
    </citation>
    <scope>NUCLEOTIDE SEQUENCE [LARGE SCALE GENOMIC DNA]</scope>
    <source>
        <strain evidence="8 9">HHB12029</strain>
    </source>
</reference>
<dbReference type="Gene3D" id="1.20.1560.10">
    <property type="entry name" value="ABC transporter type 1, transmembrane domain"/>
    <property type="match status" value="1"/>
</dbReference>
<sequence length="185" mass="20803">MTPIFSFLFSRLLISVANVQTNGMGEITKTALIVLAIAFGDGLFAGLKFFIMEVAGFKWINSLRRSSFPRILSQDKKWFDETLNSPERLVHTLMKDGDDARSLIVTVLAQFVVVTSMVSVGFIWALIQGWQLTLAGLAIGPIFAIVMTVQARLISHFELRNKRLREEVARRYHDVSTVNAMCYPC</sequence>
<dbReference type="InterPro" id="IPR011527">
    <property type="entry name" value="ABC1_TM_dom"/>
</dbReference>
<dbReference type="PANTHER" id="PTHR43394">
    <property type="entry name" value="ATP-DEPENDENT PERMEASE MDL1, MITOCHONDRIAL"/>
    <property type="match status" value="1"/>
</dbReference>
<keyword evidence="9" id="KW-1185">Reference proteome</keyword>
<dbReference type="InterPro" id="IPR036640">
    <property type="entry name" value="ABC1_TM_sf"/>
</dbReference>
<dbReference type="SUPFAM" id="SSF90123">
    <property type="entry name" value="ABC transporter transmembrane region"/>
    <property type="match status" value="1"/>
</dbReference>
<evidence type="ECO:0000259" key="7">
    <source>
        <dbReference type="PROSITE" id="PS50929"/>
    </source>
</evidence>
<evidence type="ECO:0000256" key="1">
    <source>
        <dbReference type="ARBA" id="ARBA00004141"/>
    </source>
</evidence>
<keyword evidence="3 5" id="KW-1133">Transmembrane helix</keyword>
<evidence type="ECO:0000313" key="8">
    <source>
        <dbReference type="EMBL" id="KZV77857.1"/>
    </source>
</evidence>
<feature type="domain" description="ABC transmembrane type-1" evidence="7">
    <location>
        <begin position="1"/>
        <end position="175"/>
    </location>
</feature>
<protein>
    <recommendedName>
        <fullName evidence="7">ABC transmembrane type-1 domain-containing protein</fullName>
    </recommendedName>
</protein>
<comment type="subcellular location">
    <subcellularLocation>
        <location evidence="1">Membrane</location>
        <topology evidence="1">Multi-pass membrane protein</topology>
    </subcellularLocation>
</comment>
<dbReference type="Pfam" id="PF00664">
    <property type="entry name" value="ABC_membrane"/>
    <property type="match status" value="1"/>
</dbReference>
<dbReference type="InterPro" id="IPR039421">
    <property type="entry name" value="Type_1_exporter"/>
</dbReference>
<dbReference type="OrthoDB" id="3164709at2759"/>
<dbReference type="PROSITE" id="PS50929">
    <property type="entry name" value="ABC_TM1F"/>
    <property type="match status" value="1"/>
</dbReference>
<accession>A0A166MBP1</accession>
<dbReference type="GO" id="GO:0005524">
    <property type="term" value="F:ATP binding"/>
    <property type="evidence" value="ECO:0007669"/>
    <property type="project" value="InterPro"/>
</dbReference>
<evidence type="ECO:0000256" key="6">
    <source>
        <dbReference type="SAM" id="SignalP"/>
    </source>
</evidence>
<feature type="chain" id="PRO_5007877286" description="ABC transmembrane type-1 domain-containing protein" evidence="6">
    <location>
        <begin position="20"/>
        <end position="185"/>
    </location>
</feature>
<dbReference type="Proteomes" id="UP000077266">
    <property type="component" value="Unassembled WGS sequence"/>
</dbReference>
<evidence type="ECO:0000256" key="3">
    <source>
        <dbReference type="ARBA" id="ARBA00022989"/>
    </source>
</evidence>
<keyword evidence="2 5" id="KW-0812">Transmembrane</keyword>
<evidence type="ECO:0000313" key="9">
    <source>
        <dbReference type="Proteomes" id="UP000077266"/>
    </source>
</evidence>
<keyword evidence="6" id="KW-0732">Signal</keyword>
<feature type="transmembrane region" description="Helical" evidence="5">
    <location>
        <begin position="31"/>
        <end position="51"/>
    </location>
</feature>
<dbReference type="STRING" id="1314781.A0A166MBP1"/>
<feature type="signal peptide" evidence="6">
    <location>
        <begin position="1"/>
        <end position="19"/>
    </location>
</feature>